<gene>
    <name evidence="2" type="ORF">CGE01nite_23400</name>
</gene>
<feature type="region of interest" description="Disordered" evidence="1">
    <location>
        <begin position="102"/>
        <end position="209"/>
    </location>
</feature>
<reference evidence="2 3" key="1">
    <citation type="submission" date="2019-06" db="EMBL/GenBank/DDBJ databases">
        <title>Whole genome shotgun sequence of Cellulomonas gelida NBRC 3748.</title>
        <authorList>
            <person name="Hosoyama A."/>
            <person name="Uohara A."/>
            <person name="Ohji S."/>
            <person name="Ichikawa N."/>
        </authorList>
    </citation>
    <scope>NUCLEOTIDE SEQUENCE [LARGE SCALE GENOMIC DNA]</scope>
    <source>
        <strain evidence="2 3">NBRC 3748</strain>
    </source>
</reference>
<organism evidence="2 3">
    <name type="scientific">Cellulomonas gelida</name>
    <dbReference type="NCBI Taxonomy" id="1712"/>
    <lineage>
        <taxon>Bacteria</taxon>
        <taxon>Bacillati</taxon>
        <taxon>Actinomycetota</taxon>
        <taxon>Actinomycetes</taxon>
        <taxon>Micrococcales</taxon>
        <taxon>Cellulomonadaceae</taxon>
        <taxon>Cellulomonas</taxon>
    </lineage>
</organism>
<dbReference type="Proteomes" id="UP000320461">
    <property type="component" value="Unassembled WGS sequence"/>
</dbReference>
<evidence type="ECO:0000313" key="3">
    <source>
        <dbReference type="Proteomes" id="UP000320461"/>
    </source>
</evidence>
<sequence>MRAISAIVSSDAPGAVSAAAGGAGANRSMGPPVLSGRDPPMVVVPRAPLGLAGVQARGVVVAAGSTGGAPPVRPGTEPRCHARGAAGAAVVGVRRTTVRGGSTAHAAGSAGAPAAVEGATGAGPRAASGLDASASAASALADSEEPPPHGPDEGAADEGAADEAARGGLRDDEVVGDQAAGGAAEACPVGRQAPGSPARRTGERGPGRCDVLPGRCCVPVVPVVPLVVVIERRTVVATGALGRAASAPDAGAATGAPALMPVAGLTGTGASSATV</sequence>
<feature type="compositionally biased region" description="Basic and acidic residues" evidence="1">
    <location>
        <begin position="163"/>
        <end position="173"/>
    </location>
</feature>
<name>A0A4Y3KKZ1_9CELL</name>
<protein>
    <submittedName>
        <fullName evidence="2">Uncharacterized protein</fullName>
    </submittedName>
</protein>
<dbReference type="EMBL" id="BJLQ01000025">
    <property type="protein sequence ID" value="GEA85089.1"/>
    <property type="molecule type" value="Genomic_DNA"/>
</dbReference>
<proteinExistence type="predicted"/>
<evidence type="ECO:0000256" key="1">
    <source>
        <dbReference type="SAM" id="MobiDB-lite"/>
    </source>
</evidence>
<feature type="region of interest" description="Disordered" evidence="1">
    <location>
        <begin position="1"/>
        <end position="37"/>
    </location>
</feature>
<dbReference type="AlphaFoldDB" id="A0A4Y3KKZ1"/>
<accession>A0A4Y3KKZ1</accession>
<comment type="caution">
    <text evidence="2">The sequence shown here is derived from an EMBL/GenBank/DDBJ whole genome shotgun (WGS) entry which is preliminary data.</text>
</comment>
<feature type="compositionally biased region" description="Low complexity" evidence="1">
    <location>
        <begin position="102"/>
        <end position="141"/>
    </location>
</feature>
<evidence type="ECO:0000313" key="2">
    <source>
        <dbReference type="EMBL" id="GEA85089.1"/>
    </source>
</evidence>
<keyword evidence="3" id="KW-1185">Reference proteome</keyword>